<feature type="compositionally biased region" description="Basic and acidic residues" evidence="1">
    <location>
        <begin position="1"/>
        <end position="22"/>
    </location>
</feature>
<sequence length="114" mass="12993">NVLLENKRATLTEKKERQTDRTKKQRQSDLITMPRGRQTRRKTIVSSSDTDSPQEDVVMDDSETVSATHKRKLVSINQSQHRAAKKALVDPTENQIEITSKKFAENDNISDDKG</sequence>
<proteinExistence type="predicted"/>
<dbReference type="Proteomes" id="UP000594262">
    <property type="component" value="Unplaced"/>
</dbReference>
<feature type="region of interest" description="Disordered" evidence="1">
    <location>
        <begin position="1"/>
        <end position="64"/>
    </location>
</feature>
<dbReference type="AlphaFoldDB" id="A0A7M5X614"/>
<evidence type="ECO:0000256" key="1">
    <source>
        <dbReference type="SAM" id="MobiDB-lite"/>
    </source>
</evidence>
<evidence type="ECO:0000313" key="3">
    <source>
        <dbReference type="Proteomes" id="UP000594262"/>
    </source>
</evidence>
<keyword evidence="3" id="KW-1185">Reference proteome</keyword>
<feature type="compositionally biased region" description="Acidic residues" evidence="1">
    <location>
        <begin position="52"/>
        <end position="63"/>
    </location>
</feature>
<organism evidence="2 3">
    <name type="scientific">Clytia hemisphaerica</name>
    <dbReference type="NCBI Taxonomy" id="252671"/>
    <lineage>
        <taxon>Eukaryota</taxon>
        <taxon>Metazoa</taxon>
        <taxon>Cnidaria</taxon>
        <taxon>Hydrozoa</taxon>
        <taxon>Hydroidolina</taxon>
        <taxon>Leptothecata</taxon>
        <taxon>Obeliida</taxon>
        <taxon>Clytiidae</taxon>
        <taxon>Clytia</taxon>
    </lineage>
</organism>
<reference evidence="2" key="1">
    <citation type="submission" date="2021-01" db="UniProtKB">
        <authorList>
            <consortium name="EnsemblMetazoa"/>
        </authorList>
    </citation>
    <scope>IDENTIFICATION</scope>
</reference>
<evidence type="ECO:0000313" key="2">
    <source>
        <dbReference type="EnsemblMetazoa" id="CLYHEMP017979.1"/>
    </source>
</evidence>
<accession>A0A7M5X614</accession>
<name>A0A7M5X614_9CNID</name>
<dbReference type="EnsemblMetazoa" id="CLYHEMT017979.1">
    <property type="protein sequence ID" value="CLYHEMP017979.1"/>
    <property type="gene ID" value="CLYHEMG017979"/>
</dbReference>
<protein>
    <submittedName>
        <fullName evidence="2">Uncharacterized protein</fullName>
    </submittedName>
</protein>